<organism evidence="1">
    <name type="scientific">marine sediment metagenome</name>
    <dbReference type="NCBI Taxonomy" id="412755"/>
    <lineage>
        <taxon>unclassified sequences</taxon>
        <taxon>metagenomes</taxon>
        <taxon>ecological metagenomes</taxon>
    </lineage>
</organism>
<sequence length="78" mass="9198">YLMIKPENVDKPDYLTPSETLEELIASIKAENTFVDVQYPTRGGNFFDWTNKITYSYWSVSVDDQRQLESKLREFTKP</sequence>
<dbReference type="EMBL" id="BARS01051371">
    <property type="protein sequence ID" value="GAG44744.1"/>
    <property type="molecule type" value="Genomic_DNA"/>
</dbReference>
<gene>
    <name evidence="1" type="ORF">S01H1_76538</name>
</gene>
<evidence type="ECO:0000313" key="1">
    <source>
        <dbReference type="EMBL" id="GAG44744.1"/>
    </source>
</evidence>
<proteinExistence type="predicted"/>
<protein>
    <submittedName>
        <fullName evidence="1">Uncharacterized protein</fullName>
    </submittedName>
</protein>
<reference evidence="1" key="1">
    <citation type="journal article" date="2014" name="Front. Microbiol.">
        <title>High frequency of phylogenetically diverse reductive dehalogenase-homologous genes in deep subseafloor sedimentary metagenomes.</title>
        <authorList>
            <person name="Kawai M."/>
            <person name="Futagami T."/>
            <person name="Toyoda A."/>
            <person name="Takaki Y."/>
            <person name="Nishi S."/>
            <person name="Hori S."/>
            <person name="Arai W."/>
            <person name="Tsubouchi T."/>
            <person name="Morono Y."/>
            <person name="Uchiyama I."/>
            <person name="Ito T."/>
            <person name="Fujiyama A."/>
            <person name="Inagaki F."/>
            <person name="Takami H."/>
        </authorList>
    </citation>
    <scope>NUCLEOTIDE SEQUENCE</scope>
    <source>
        <strain evidence="1">Expedition CK06-06</strain>
    </source>
</reference>
<name>X0XNJ2_9ZZZZ</name>
<feature type="non-terminal residue" evidence="1">
    <location>
        <position position="1"/>
    </location>
</feature>
<accession>X0XNJ2</accession>
<dbReference type="AlphaFoldDB" id="X0XNJ2"/>
<comment type="caution">
    <text evidence="1">The sequence shown here is derived from an EMBL/GenBank/DDBJ whole genome shotgun (WGS) entry which is preliminary data.</text>
</comment>